<dbReference type="GO" id="GO:0004888">
    <property type="term" value="F:transmembrane signaling receptor activity"/>
    <property type="evidence" value="ECO:0007669"/>
    <property type="project" value="InterPro"/>
</dbReference>
<dbReference type="PANTHER" id="PTHR18945">
    <property type="entry name" value="NEUROTRANSMITTER GATED ION CHANNEL"/>
    <property type="match status" value="1"/>
</dbReference>
<feature type="transmembrane region" description="Helical" evidence="2">
    <location>
        <begin position="96"/>
        <end position="114"/>
    </location>
</feature>
<feature type="region of interest" description="Disordered" evidence="1">
    <location>
        <begin position="16"/>
        <end position="36"/>
    </location>
</feature>
<proteinExistence type="predicted"/>
<feature type="domain" description="Neurotransmitter-gated ion-channel transmembrane" evidence="3">
    <location>
        <begin position="156"/>
        <end position="224"/>
    </location>
</feature>
<dbReference type="GO" id="GO:0005216">
    <property type="term" value="F:monoatomic ion channel activity"/>
    <property type="evidence" value="ECO:0007669"/>
    <property type="project" value="InterPro"/>
</dbReference>
<keyword evidence="2" id="KW-0812">Transmembrane</keyword>
<sequence>MMRYMKTSSLKRKYFSLHRSSKTAHHTDGEAQARRPRTTLVCQHHHSSAFKPLPTAQSPTHFWATTMSKLARPALCNTYNGSIRTGTYQSAGPPRAPVGVTILLSLTVFLNLVAEKMPSTSDAVPLIGVTILLSLTVFLNLVAETLPQVSDAIPLLGVTILLSLTVFSLLVAQVLPQTSDAVPLIGTYFNCIMFMVASSVVLTVVVLNYHHRTADIHEMPQWVSCTPTYFHADPTNS</sequence>
<dbReference type="Gene3D" id="1.20.58.390">
    <property type="entry name" value="Neurotransmitter-gated ion-channel transmembrane domain"/>
    <property type="match status" value="3"/>
</dbReference>
<feature type="transmembrane region" description="Helical" evidence="2">
    <location>
        <begin position="187"/>
        <end position="209"/>
    </location>
</feature>
<feature type="domain" description="Neurotransmitter-gated ion-channel transmembrane" evidence="3">
    <location>
        <begin position="90"/>
        <end position="128"/>
    </location>
</feature>
<evidence type="ECO:0000313" key="4">
    <source>
        <dbReference type="EMBL" id="CAD7405675.1"/>
    </source>
</evidence>
<feature type="transmembrane region" description="Helical" evidence="2">
    <location>
        <begin position="155"/>
        <end position="175"/>
    </location>
</feature>
<dbReference type="EMBL" id="OC319520">
    <property type="protein sequence ID" value="CAD7405675.1"/>
    <property type="molecule type" value="Genomic_DNA"/>
</dbReference>
<reference evidence="4" key="1">
    <citation type="submission" date="2020-11" db="EMBL/GenBank/DDBJ databases">
        <authorList>
            <person name="Tran Van P."/>
        </authorList>
    </citation>
    <scope>NUCLEOTIDE SEQUENCE</scope>
</reference>
<dbReference type="Pfam" id="PF02932">
    <property type="entry name" value="Neur_chan_memb"/>
    <property type="match status" value="2"/>
</dbReference>
<organism evidence="4">
    <name type="scientific">Timema cristinae</name>
    <name type="common">Walking stick</name>
    <dbReference type="NCBI Taxonomy" id="61476"/>
    <lineage>
        <taxon>Eukaryota</taxon>
        <taxon>Metazoa</taxon>
        <taxon>Ecdysozoa</taxon>
        <taxon>Arthropoda</taxon>
        <taxon>Hexapoda</taxon>
        <taxon>Insecta</taxon>
        <taxon>Pterygota</taxon>
        <taxon>Neoptera</taxon>
        <taxon>Polyneoptera</taxon>
        <taxon>Phasmatodea</taxon>
        <taxon>Timematodea</taxon>
        <taxon>Timematoidea</taxon>
        <taxon>Timematidae</taxon>
        <taxon>Timema</taxon>
    </lineage>
</organism>
<dbReference type="InterPro" id="IPR006029">
    <property type="entry name" value="Neurotrans-gated_channel_TM"/>
</dbReference>
<dbReference type="InterPro" id="IPR038050">
    <property type="entry name" value="Neuro_actylchol_rec"/>
</dbReference>
<evidence type="ECO:0000256" key="1">
    <source>
        <dbReference type="SAM" id="MobiDB-lite"/>
    </source>
</evidence>
<keyword evidence="2" id="KW-1133">Transmembrane helix</keyword>
<accession>A0A7R9D0D3</accession>
<dbReference type="SUPFAM" id="SSF90112">
    <property type="entry name" value="Neurotransmitter-gated ion-channel transmembrane pore"/>
    <property type="match status" value="3"/>
</dbReference>
<evidence type="ECO:0000256" key="2">
    <source>
        <dbReference type="SAM" id="Phobius"/>
    </source>
</evidence>
<dbReference type="InterPro" id="IPR006201">
    <property type="entry name" value="Neur_channel"/>
</dbReference>
<gene>
    <name evidence="4" type="ORF">TCEB3V08_LOCUS8095</name>
</gene>
<dbReference type="GO" id="GO:0016020">
    <property type="term" value="C:membrane"/>
    <property type="evidence" value="ECO:0007669"/>
    <property type="project" value="InterPro"/>
</dbReference>
<dbReference type="AlphaFoldDB" id="A0A7R9D0D3"/>
<protein>
    <recommendedName>
        <fullName evidence="3">Neurotransmitter-gated ion-channel transmembrane domain-containing protein</fullName>
    </recommendedName>
</protein>
<evidence type="ECO:0000259" key="3">
    <source>
        <dbReference type="Pfam" id="PF02932"/>
    </source>
</evidence>
<dbReference type="InterPro" id="IPR036719">
    <property type="entry name" value="Neuro-gated_channel_TM_sf"/>
</dbReference>
<name>A0A7R9D0D3_TIMCR</name>
<keyword evidence="2" id="KW-0472">Membrane</keyword>
<dbReference type="CDD" id="cd19051">
    <property type="entry name" value="LGIC_TM_cation"/>
    <property type="match status" value="2"/>
</dbReference>
<feature type="transmembrane region" description="Helical" evidence="2">
    <location>
        <begin position="126"/>
        <end position="143"/>
    </location>
</feature>